<feature type="transmembrane region" description="Helical" evidence="1">
    <location>
        <begin position="37"/>
        <end position="55"/>
    </location>
</feature>
<evidence type="ECO:0000256" key="1">
    <source>
        <dbReference type="SAM" id="Phobius"/>
    </source>
</evidence>
<accession>A0A5A7Q4R4</accession>
<keyword evidence="1" id="KW-0812">Transmembrane</keyword>
<protein>
    <submittedName>
        <fullName evidence="2">Calcium-transporting ATPase type 2C member 2</fullName>
    </submittedName>
</protein>
<evidence type="ECO:0000313" key="2">
    <source>
        <dbReference type="EMBL" id="GER40180.1"/>
    </source>
</evidence>
<keyword evidence="3" id="KW-1185">Reference proteome</keyword>
<dbReference type="AlphaFoldDB" id="A0A5A7Q4R4"/>
<dbReference type="EMBL" id="BKCP01005849">
    <property type="protein sequence ID" value="GER40180.1"/>
    <property type="molecule type" value="Genomic_DNA"/>
</dbReference>
<comment type="caution">
    <text evidence="2">The sequence shown here is derived from an EMBL/GenBank/DDBJ whole genome shotgun (WGS) entry which is preliminary data.</text>
</comment>
<organism evidence="2 3">
    <name type="scientific">Striga asiatica</name>
    <name type="common">Asiatic witchweed</name>
    <name type="synonym">Buchnera asiatica</name>
    <dbReference type="NCBI Taxonomy" id="4170"/>
    <lineage>
        <taxon>Eukaryota</taxon>
        <taxon>Viridiplantae</taxon>
        <taxon>Streptophyta</taxon>
        <taxon>Embryophyta</taxon>
        <taxon>Tracheophyta</taxon>
        <taxon>Spermatophyta</taxon>
        <taxon>Magnoliopsida</taxon>
        <taxon>eudicotyledons</taxon>
        <taxon>Gunneridae</taxon>
        <taxon>Pentapetalae</taxon>
        <taxon>asterids</taxon>
        <taxon>lamiids</taxon>
        <taxon>Lamiales</taxon>
        <taxon>Orobanchaceae</taxon>
        <taxon>Buchnereae</taxon>
        <taxon>Striga</taxon>
    </lineage>
</organism>
<sequence>MKPPWILPTPLNSYHEMSTSVRQSSVLKGSVPLNATVIRLGPTFLFWKIIAFVVFDSFDAIIARAALYLLLSVAIFVSNSNLLSTFAAVDLNVADVLSGITSLPKL</sequence>
<feature type="transmembrane region" description="Helical" evidence="1">
    <location>
        <begin position="67"/>
        <end position="89"/>
    </location>
</feature>
<dbReference type="Proteomes" id="UP000325081">
    <property type="component" value="Unassembled WGS sequence"/>
</dbReference>
<proteinExistence type="predicted"/>
<evidence type="ECO:0000313" key="3">
    <source>
        <dbReference type="Proteomes" id="UP000325081"/>
    </source>
</evidence>
<reference evidence="3" key="1">
    <citation type="journal article" date="2019" name="Curr. Biol.">
        <title>Genome Sequence of Striga asiatica Provides Insight into the Evolution of Plant Parasitism.</title>
        <authorList>
            <person name="Yoshida S."/>
            <person name="Kim S."/>
            <person name="Wafula E.K."/>
            <person name="Tanskanen J."/>
            <person name="Kim Y.M."/>
            <person name="Honaas L."/>
            <person name="Yang Z."/>
            <person name="Spallek T."/>
            <person name="Conn C.E."/>
            <person name="Ichihashi Y."/>
            <person name="Cheong K."/>
            <person name="Cui S."/>
            <person name="Der J.P."/>
            <person name="Gundlach H."/>
            <person name="Jiao Y."/>
            <person name="Hori C."/>
            <person name="Ishida J.K."/>
            <person name="Kasahara H."/>
            <person name="Kiba T."/>
            <person name="Kim M.S."/>
            <person name="Koo N."/>
            <person name="Laohavisit A."/>
            <person name="Lee Y.H."/>
            <person name="Lumba S."/>
            <person name="McCourt P."/>
            <person name="Mortimer J.C."/>
            <person name="Mutuku J.M."/>
            <person name="Nomura T."/>
            <person name="Sasaki-Sekimoto Y."/>
            <person name="Seto Y."/>
            <person name="Wang Y."/>
            <person name="Wakatake T."/>
            <person name="Sakakibara H."/>
            <person name="Demura T."/>
            <person name="Yamaguchi S."/>
            <person name="Yoneyama K."/>
            <person name="Manabe R.I."/>
            <person name="Nelson D.C."/>
            <person name="Schulman A.H."/>
            <person name="Timko M.P."/>
            <person name="dePamphilis C.W."/>
            <person name="Choi D."/>
            <person name="Shirasu K."/>
        </authorList>
    </citation>
    <scope>NUCLEOTIDE SEQUENCE [LARGE SCALE GENOMIC DNA]</scope>
    <source>
        <strain evidence="3">cv. UVA1</strain>
    </source>
</reference>
<keyword evidence="1" id="KW-0472">Membrane</keyword>
<name>A0A5A7Q4R4_STRAF</name>
<gene>
    <name evidence="2" type="ORF">STAS_16831</name>
</gene>
<keyword evidence="1" id="KW-1133">Transmembrane helix</keyword>